<protein>
    <submittedName>
        <fullName evidence="3">Uncharacterized protein</fullName>
    </submittedName>
</protein>
<evidence type="ECO:0000313" key="4">
    <source>
        <dbReference type="Proteomes" id="UP000176998"/>
    </source>
</evidence>
<proteinExistence type="predicted"/>
<name>A0A1G4BSK8_9PEZI</name>
<gene>
    <name evidence="3" type="ORF">CORC01_00294</name>
</gene>
<accession>A0A1G4BSK8</accession>
<feature type="signal peptide" evidence="2">
    <location>
        <begin position="1"/>
        <end position="31"/>
    </location>
</feature>
<dbReference type="EMBL" id="MJBS01000002">
    <property type="protein sequence ID" value="OHF04442.1"/>
    <property type="molecule type" value="Genomic_DNA"/>
</dbReference>
<keyword evidence="2" id="KW-0732">Signal</keyword>
<dbReference type="RefSeq" id="XP_022481577.1">
    <property type="nucleotide sequence ID" value="XM_022611952.1"/>
</dbReference>
<reference evidence="3 4" key="1">
    <citation type="submission" date="2016-09" db="EMBL/GenBank/DDBJ databases">
        <authorList>
            <person name="Capua I."/>
            <person name="De Benedictis P."/>
            <person name="Joannis T."/>
            <person name="Lombin L.H."/>
            <person name="Cattoli G."/>
        </authorList>
    </citation>
    <scope>NUCLEOTIDE SEQUENCE [LARGE SCALE GENOMIC DNA]</scope>
    <source>
        <strain evidence="3 4">IMI 309357</strain>
    </source>
</reference>
<organism evidence="3 4">
    <name type="scientific">Colletotrichum orchidophilum</name>
    <dbReference type="NCBI Taxonomy" id="1209926"/>
    <lineage>
        <taxon>Eukaryota</taxon>
        <taxon>Fungi</taxon>
        <taxon>Dikarya</taxon>
        <taxon>Ascomycota</taxon>
        <taxon>Pezizomycotina</taxon>
        <taxon>Sordariomycetes</taxon>
        <taxon>Hypocreomycetidae</taxon>
        <taxon>Glomerellales</taxon>
        <taxon>Glomerellaceae</taxon>
        <taxon>Colletotrichum</taxon>
    </lineage>
</organism>
<sequence>MSDSQPSYLVLGVPRLALICLAAKLYVQTQATGVQKYFESSYHFDTFNLFLSHFIKPTQSIWRQIPNTERRGLLEEYYPTAAALDIYSEQGYERDFTQLCSRWFRDTKLLMPEVLFMMSKQSAVALNQKNLTNNPASVDYMKKLVKPSVKHTATTKLIDTKPLMPTKRRRQEEQEVEVSVKKRAKLVTPGAKTFSTTALITTKDTSFEKKKLAVPVVKHPQTTTLTATKNTSSGKLKLAAPGSITSSTTVFTATKDTSAEKSILQQPKQRWLSDKEVGRIGRRPQGQGWRSKITPLPF</sequence>
<dbReference type="OrthoDB" id="4843983at2759"/>
<dbReference type="Proteomes" id="UP000176998">
    <property type="component" value="Unassembled WGS sequence"/>
</dbReference>
<evidence type="ECO:0000256" key="2">
    <source>
        <dbReference type="SAM" id="SignalP"/>
    </source>
</evidence>
<keyword evidence="4" id="KW-1185">Reference proteome</keyword>
<dbReference type="GeneID" id="34553462"/>
<feature type="chain" id="PRO_5009603269" evidence="2">
    <location>
        <begin position="32"/>
        <end position="298"/>
    </location>
</feature>
<comment type="caution">
    <text evidence="3">The sequence shown here is derived from an EMBL/GenBank/DDBJ whole genome shotgun (WGS) entry which is preliminary data.</text>
</comment>
<dbReference type="AlphaFoldDB" id="A0A1G4BSK8"/>
<evidence type="ECO:0000256" key="1">
    <source>
        <dbReference type="SAM" id="MobiDB-lite"/>
    </source>
</evidence>
<feature type="region of interest" description="Disordered" evidence="1">
    <location>
        <begin position="279"/>
        <end position="298"/>
    </location>
</feature>
<evidence type="ECO:0000313" key="3">
    <source>
        <dbReference type="EMBL" id="OHF04442.1"/>
    </source>
</evidence>